<protein>
    <submittedName>
        <fullName evidence="1">SCAN domaincontaining protein 3like [Microtus ochrogaster]</fullName>
    </submittedName>
</protein>
<accession>A0A0K2UK85</accession>
<evidence type="ECO:0000313" key="1">
    <source>
        <dbReference type="EMBL" id="CDW38101.1"/>
    </source>
</evidence>
<sequence>PHFDVKHPNFADTDVQYFKNKADGVKKNRLDFGSKIGQPLKLHIWCLSESSKQRNITPLPMSCCYQQSKTLFE</sequence>
<feature type="non-terminal residue" evidence="1">
    <location>
        <position position="1"/>
    </location>
</feature>
<name>A0A0K2UK85_LEPSM</name>
<dbReference type="EMBL" id="HACA01020740">
    <property type="protein sequence ID" value="CDW38101.1"/>
    <property type="molecule type" value="Transcribed_RNA"/>
</dbReference>
<reference evidence="1" key="1">
    <citation type="submission" date="2014-05" db="EMBL/GenBank/DDBJ databases">
        <authorList>
            <person name="Chronopoulou M."/>
        </authorList>
    </citation>
    <scope>NUCLEOTIDE SEQUENCE</scope>
    <source>
        <tissue evidence="1">Whole organism</tissue>
    </source>
</reference>
<dbReference type="AlphaFoldDB" id="A0A0K2UK85"/>
<proteinExistence type="predicted"/>
<organism evidence="1">
    <name type="scientific">Lepeophtheirus salmonis</name>
    <name type="common">Salmon louse</name>
    <name type="synonym">Caligus salmonis</name>
    <dbReference type="NCBI Taxonomy" id="72036"/>
    <lineage>
        <taxon>Eukaryota</taxon>
        <taxon>Metazoa</taxon>
        <taxon>Ecdysozoa</taxon>
        <taxon>Arthropoda</taxon>
        <taxon>Crustacea</taxon>
        <taxon>Multicrustacea</taxon>
        <taxon>Hexanauplia</taxon>
        <taxon>Copepoda</taxon>
        <taxon>Siphonostomatoida</taxon>
        <taxon>Caligidae</taxon>
        <taxon>Lepeophtheirus</taxon>
    </lineage>
</organism>